<feature type="region of interest" description="Disordered" evidence="2">
    <location>
        <begin position="801"/>
        <end position="843"/>
    </location>
</feature>
<dbReference type="Gene3D" id="2.60.40.10">
    <property type="entry name" value="Immunoglobulins"/>
    <property type="match status" value="1"/>
</dbReference>
<comment type="caution">
    <text evidence="4">The sequence shown here is derived from an EMBL/GenBank/DDBJ whole genome shotgun (WGS) entry which is preliminary data.</text>
</comment>
<evidence type="ECO:0000313" key="4">
    <source>
        <dbReference type="EMBL" id="RZF41443.1"/>
    </source>
</evidence>
<feature type="repeat" description="ANK" evidence="1">
    <location>
        <begin position="1002"/>
        <end position="1034"/>
    </location>
</feature>
<dbReference type="InterPro" id="IPR014756">
    <property type="entry name" value="Ig_E-set"/>
</dbReference>
<dbReference type="SMART" id="SM00429">
    <property type="entry name" value="IPT"/>
    <property type="match status" value="1"/>
</dbReference>
<dbReference type="GO" id="GO:0048731">
    <property type="term" value="P:system development"/>
    <property type="evidence" value="ECO:0007669"/>
    <property type="project" value="UniProtKB-ARBA"/>
</dbReference>
<dbReference type="SUPFAM" id="SSF48403">
    <property type="entry name" value="Ankyrin repeat"/>
    <property type="match status" value="1"/>
</dbReference>
<evidence type="ECO:0000256" key="1">
    <source>
        <dbReference type="PROSITE-ProRule" id="PRU00023"/>
    </source>
</evidence>
<accession>A0A482X6V5</accession>
<dbReference type="InterPro" id="IPR032397">
    <property type="entry name" value="RHD_dimer"/>
</dbReference>
<dbReference type="SMART" id="SM00248">
    <property type="entry name" value="ANK"/>
    <property type="match status" value="6"/>
</dbReference>
<feature type="repeat" description="ANK" evidence="1">
    <location>
        <begin position="931"/>
        <end position="967"/>
    </location>
</feature>
<dbReference type="InterPro" id="IPR000451">
    <property type="entry name" value="NFkB/Dor"/>
</dbReference>
<dbReference type="Proteomes" id="UP000291343">
    <property type="component" value="Unassembled WGS sequence"/>
</dbReference>
<dbReference type="SMR" id="A0A482X6V5"/>
<reference evidence="4 5" key="1">
    <citation type="journal article" date="2017" name="Gigascience">
        <title>Genome sequence of the small brown planthopper, Laodelphax striatellus.</title>
        <authorList>
            <person name="Zhu J."/>
            <person name="Jiang F."/>
            <person name="Wang X."/>
            <person name="Yang P."/>
            <person name="Bao Y."/>
            <person name="Zhao W."/>
            <person name="Wang W."/>
            <person name="Lu H."/>
            <person name="Wang Q."/>
            <person name="Cui N."/>
            <person name="Li J."/>
            <person name="Chen X."/>
            <person name="Luo L."/>
            <person name="Yu J."/>
            <person name="Kang L."/>
            <person name="Cui F."/>
        </authorList>
    </citation>
    <scope>NUCLEOTIDE SEQUENCE [LARGE SCALE GENOMIC DNA]</scope>
    <source>
        <strain evidence="4">Lst14</strain>
    </source>
</reference>
<dbReference type="SUPFAM" id="SSF81296">
    <property type="entry name" value="E set domains"/>
    <property type="match status" value="1"/>
</dbReference>
<name>A0A482X6V5_LAOST</name>
<gene>
    <name evidence="4" type="ORF">LSTR_LSTR000157</name>
</gene>
<dbReference type="InParanoid" id="A0A482X6V5"/>
<dbReference type="Pfam" id="PF16179">
    <property type="entry name" value="RHD_dimer"/>
    <property type="match status" value="1"/>
</dbReference>
<proteinExistence type="predicted"/>
<dbReference type="PANTHER" id="PTHR24169:SF28">
    <property type="entry name" value="NUCLEAR FACTOR NF-KAPPA-B P110 SUBUNIT"/>
    <property type="match status" value="1"/>
</dbReference>
<dbReference type="InterPro" id="IPR008967">
    <property type="entry name" value="p53-like_TF_DNA-bd_sf"/>
</dbReference>
<feature type="repeat" description="ANK" evidence="1">
    <location>
        <begin position="1070"/>
        <end position="1105"/>
    </location>
</feature>
<feature type="compositionally biased region" description="Basic residues" evidence="2">
    <location>
        <begin position="814"/>
        <end position="825"/>
    </location>
</feature>
<dbReference type="InterPro" id="IPR037059">
    <property type="entry name" value="RHD_DNA_bind_dom_sf"/>
</dbReference>
<feature type="repeat" description="ANK" evidence="1">
    <location>
        <begin position="1036"/>
        <end position="1058"/>
    </location>
</feature>
<sequence>MSQYNEGMVWNTANTQRWTIYRSPTGSVENNYFANSSSQDSFSSSMSDKVPSPDSTNTLGKPYLKIIEEPANQFRFRYKSEMQGTHGAILGEKATKGEKTFPTVKLFNYEGEAVIRCTLYTAENKRRRPHVHRLVGKLSGRAEKDDPHDLRVGQRVDYTASFQNLVIIHTAKKVLVDELLSKKKRIAEARFARKLSIEKSLLEKMRLEAEQDAKGMNMNSVSLKFEAFSLVNQQYIQICDPVYSQPINNMKSHVTGQLRICRLSRFYSSCEGGDEILLFVEKVGKNNIKLRFTEFDDYGNEIWRDYATHVDVHHQFGISCRCPKYKSQDISREVLVQMQLERPSDGATSEARDFVYKPKEYSNTATKRRRLDSAAFSPQIPDSTSKPQMTTFEPLGPTASCAATSSVVLQSSNTDPLLEIREPFQDKDDFVMLKDTLFSSHVQDEAMHVNTNEENASSSISFSAEIGKIPTPPESMIPSVFSSELQKAFQEEAIAPDYGELVSDSVSTRNLKPPVLLSHLEDLLGDWLSDLNSGVHMSAASASDRGLRVIPNAHWESWSIFDELSSAAEASLRSATASDEQIRFQSDIRPQMESPIYAEAQGFRSPDEDRVRFQMGMPVKREDVLLTLFTAGGEFLQSIVASMQKLISRIQSCNGTHLFAYNAGGPPRKESVEDLFNSIVYLAITDGVAQLQRGVMFVQPMLMALQGLIIPMVKHFLSSSSFKEDGFWNSLFENFPKGFQIMLLNKPLLSYLKNTLRRYELHKSKQFKRSLKRHFWKSVYEDLPEDCREFLLKKIQKLEKQQSTENREKPEKKTSRKKAAKKKASKEKNQDESKKETVSKRSSKVHAKDFAEYSLERLHQIIDTAVLPHVTKSDVEKKILMELETRTAKGDSVLHTAVRYQQFTLLKRLLECIKSHSDDLSPAVNCSNTFNRQTPLHVAVQCNDTDQSRQIVEYLLDLGADPNKSDTSEFTPLHLAVKEKNFHAARCLLEFPGVNINQASADLGTALHIAAEQNSHEMAWLLIQFGADINGIDLQGGQTPLHVAVKKSHVQIVDLLLKQADIDINKEDYRGQTPLQFAILRADTRLMKIVYKLINHGATYESVNIEEGIDDSLESVQEDDTKTMKSKKMQTLAFLFSQISVTENNDSMDDKSEIPQF</sequence>
<dbReference type="GO" id="GO:0005737">
    <property type="term" value="C:cytoplasm"/>
    <property type="evidence" value="ECO:0007669"/>
    <property type="project" value="InterPro"/>
</dbReference>
<evidence type="ECO:0000256" key="2">
    <source>
        <dbReference type="SAM" id="MobiDB-lite"/>
    </source>
</evidence>
<organism evidence="4 5">
    <name type="scientific">Laodelphax striatellus</name>
    <name type="common">Small brown planthopper</name>
    <name type="synonym">Delphax striatella</name>
    <dbReference type="NCBI Taxonomy" id="195883"/>
    <lineage>
        <taxon>Eukaryota</taxon>
        <taxon>Metazoa</taxon>
        <taxon>Ecdysozoa</taxon>
        <taxon>Arthropoda</taxon>
        <taxon>Hexapoda</taxon>
        <taxon>Insecta</taxon>
        <taxon>Pterygota</taxon>
        <taxon>Neoptera</taxon>
        <taxon>Paraneoptera</taxon>
        <taxon>Hemiptera</taxon>
        <taxon>Auchenorrhyncha</taxon>
        <taxon>Fulgoroidea</taxon>
        <taxon>Delphacidae</taxon>
        <taxon>Criomorphinae</taxon>
        <taxon>Laodelphax</taxon>
    </lineage>
</organism>
<dbReference type="SUPFAM" id="SSF49417">
    <property type="entry name" value="p53-like transcription factors"/>
    <property type="match status" value="1"/>
</dbReference>
<keyword evidence="1" id="KW-0040">ANK repeat</keyword>
<feature type="compositionally biased region" description="Low complexity" evidence="2">
    <location>
        <begin position="39"/>
        <end position="55"/>
    </location>
</feature>
<feature type="domain" description="RHD" evidence="3">
    <location>
        <begin position="59"/>
        <end position="254"/>
    </location>
</feature>
<dbReference type="PRINTS" id="PR00057">
    <property type="entry name" value="NFKBTNSCPFCT"/>
</dbReference>
<dbReference type="Gene3D" id="1.25.40.20">
    <property type="entry name" value="Ankyrin repeat-containing domain"/>
    <property type="match status" value="2"/>
</dbReference>
<dbReference type="InterPro" id="IPR002909">
    <property type="entry name" value="IPT_dom"/>
</dbReference>
<dbReference type="InterPro" id="IPR013783">
    <property type="entry name" value="Ig-like_fold"/>
</dbReference>
<dbReference type="Pfam" id="PF00554">
    <property type="entry name" value="RHD_DNA_bind"/>
    <property type="match status" value="1"/>
</dbReference>
<dbReference type="EMBL" id="QKKF02016774">
    <property type="protein sequence ID" value="RZF41443.1"/>
    <property type="molecule type" value="Genomic_DNA"/>
</dbReference>
<dbReference type="OrthoDB" id="6616130at2759"/>
<dbReference type="PANTHER" id="PTHR24169">
    <property type="entry name" value="NUCLEAR FACTOR NF-KAPPA-B PROTEIN"/>
    <property type="match status" value="1"/>
</dbReference>
<dbReference type="GO" id="GO:0000978">
    <property type="term" value="F:RNA polymerase II cis-regulatory region sequence-specific DNA binding"/>
    <property type="evidence" value="ECO:0007669"/>
    <property type="project" value="TreeGrafter"/>
</dbReference>
<keyword evidence="5" id="KW-1185">Reference proteome</keyword>
<dbReference type="PROSITE" id="PS50297">
    <property type="entry name" value="ANK_REP_REGION"/>
    <property type="match status" value="3"/>
</dbReference>
<dbReference type="Gene3D" id="2.60.40.340">
    <property type="entry name" value="Rel homology domain (RHD), DNA-binding domain"/>
    <property type="match status" value="1"/>
</dbReference>
<feature type="region of interest" description="Disordered" evidence="2">
    <location>
        <begin position="39"/>
        <end position="59"/>
    </location>
</feature>
<dbReference type="InterPro" id="IPR002110">
    <property type="entry name" value="Ankyrin_rpt"/>
</dbReference>
<evidence type="ECO:0000259" key="3">
    <source>
        <dbReference type="PROSITE" id="PS50254"/>
    </source>
</evidence>
<dbReference type="PROSITE" id="PS50254">
    <property type="entry name" value="REL_2"/>
    <property type="match status" value="1"/>
</dbReference>
<dbReference type="InterPro" id="IPR036770">
    <property type="entry name" value="Ankyrin_rpt-contain_sf"/>
</dbReference>
<evidence type="ECO:0000313" key="5">
    <source>
        <dbReference type="Proteomes" id="UP000291343"/>
    </source>
</evidence>
<feature type="compositionally biased region" description="Basic and acidic residues" evidence="2">
    <location>
        <begin position="826"/>
        <end position="839"/>
    </location>
</feature>
<dbReference type="Pfam" id="PF12796">
    <property type="entry name" value="Ank_2"/>
    <property type="match status" value="2"/>
</dbReference>
<dbReference type="STRING" id="195883.A0A482X6V5"/>
<feature type="compositionally biased region" description="Basic and acidic residues" evidence="2">
    <location>
        <begin position="801"/>
        <end position="813"/>
    </location>
</feature>
<dbReference type="GO" id="GO:0000981">
    <property type="term" value="F:DNA-binding transcription factor activity, RNA polymerase II-specific"/>
    <property type="evidence" value="ECO:0007669"/>
    <property type="project" value="TreeGrafter"/>
</dbReference>
<dbReference type="GO" id="GO:0048468">
    <property type="term" value="P:cell development"/>
    <property type="evidence" value="ECO:0007669"/>
    <property type="project" value="UniProtKB-ARBA"/>
</dbReference>
<dbReference type="InterPro" id="IPR011539">
    <property type="entry name" value="RHD_DNA_bind_dom"/>
</dbReference>
<dbReference type="PROSITE" id="PS50088">
    <property type="entry name" value="ANK_REPEAT"/>
    <property type="match status" value="4"/>
</dbReference>
<dbReference type="AlphaFoldDB" id="A0A482X6V5"/>
<protein>
    <recommendedName>
        <fullName evidence="3">RHD domain-containing protein</fullName>
    </recommendedName>
</protein>